<dbReference type="AlphaFoldDB" id="A0A9P6B5U6"/>
<dbReference type="InterPro" id="IPR006935">
    <property type="entry name" value="Helicase/UvrB_N"/>
</dbReference>
<dbReference type="InterPro" id="IPR050742">
    <property type="entry name" value="Helicase_Restrict-Modif_Enz"/>
</dbReference>
<sequence length="686" mass="75674">MNWFNSFAVLRRWASTRRSLVLRPYQEDCIQACLDALHSGCSRIGVSSPTGTGKTTMFVSLIARLSHPPGRPTANRSLIIVNSIELARQAAESVKNLFPEMSVEIEQGQRNKASGIADVTIATYQTLLQPERLLKFDRDRIKAVVVDEAHHAAAPSYRQILSHFDPAIKSDAWSTSDASTSSRVPIVGFSATFSRHDGLALGAVFERIVYHRDFLQMIKENWLCRVRFTSVKAQIDLSGVTVNSKSGDFNATSLAHVINTMTINTLVVQSWLDRAAHRKSTLVFCVNLAHVFDLTHEFRVKGIDARFLHGKTPAIERKVLLEGFRKGEFPILVNCAILTEGADIPNIDCVVVAKPTRSRNVFAQMIGRGMRLSPDTGKDDCHIIDFVDSRNRINGAVSTPTLFGLEPDIDVIDQSLEDLQEKATEKMSGSLSPDYDVPLPETVTFTDYDNPWSLVNDGAGSPHVIKLSQNAWVACGNDTYILECLGKGFIKIQPSSSGENEGKGDANPHFVATYTPAPLDKSSSSAVGVRGSFFFRKRPVLTADTLERAVRGSDTYAVTKVVFGHMVKGLLRTAKWRGQPATDGQKMFLTKRLRLNDSDKLSKNLESELEIQASSPSDTPTTKARKPIILDTLTKGQAANIITRLQHGAVRNYETKTKGIRKANKAAEKISKRIERETVRVGPLTA</sequence>
<dbReference type="GO" id="GO:0000403">
    <property type="term" value="F:Y-form DNA binding"/>
    <property type="evidence" value="ECO:0007669"/>
    <property type="project" value="TreeGrafter"/>
</dbReference>
<dbReference type="Pfam" id="PF00271">
    <property type="entry name" value="Helicase_C"/>
    <property type="match status" value="1"/>
</dbReference>
<dbReference type="CDD" id="cd18799">
    <property type="entry name" value="SF2_C_EcoAI-like"/>
    <property type="match status" value="1"/>
</dbReference>
<dbReference type="Pfam" id="PF04851">
    <property type="entry name" value="ResIII"/>
    <property type="match status" value="1"/>
</dbReference>
<evidence type="ECO:0008006" key="6">
    <source>
        <dbReference type="Google" id="ProtNLM"/>
    </source>
</evidence>
<keyword evidence="1" id="KW-0378">Hydrolase</keyword>
<comment type="caution">
    <text evidence="4">The sequence shown here is derived from an EMBL/GenBank/DDBJ whole genome shotgun (WGS) entry which is preliminary data.</text>
</comment>
<dbReference type="EMBL" id="MU128926">
    <property type="protein sequence ID" value="KAF9518269.1"/>
    <property type="molecule type" value="Genomic_DNA"/>
</dbReference>
<evidence type="ECO:0000259" key="3">
    <source>
        <dbReference type="PROSITE" id="PS51194"/>
    </source>
</evidence>
<proteinExistence type="predicted"/>
<keyword evidence="1" id="KW-0347">Helicase</keyword>
<evidence type="ECO:0000256" key="1">
    <source>
        <dbReference type="ARBA" id="ARBA00022806"/>
    </source>
</evidence>
<dbReference type="GO" id="GO:0016787">
    <property type="term" value="F:hydrolase activity"/>
    <property type="evidence" value="ECO:0007669"/>
    <property type="project" value="InterPro"/>
</dbReference>
<dbReference type="InterPro" id="IPR014001">
    <property type="entry name" value="Helicase_ATP-bd"/>
</dbReference>
<dbReference type="Proteomes" id="UP000886523">
    <property type="component" value="Unassembled WGS sequence"/>
</dbReference>
<dbReference type="OrthoDB" id="270584at2759"/>
<dbReference type="InterPro" id="IPR027417">
    <property type="entry name" value="P-loop_NTPase"/>
</dbReference>
<dbReference type="InterPro" id="IPR001650">
    <property type="entry name" value="Helicase_C-like"/>
</dbReference>
<feature type="domain" description="Helicase ATP-binding" evidence="2">
    <location>
        <begin position="35"/>
        <end position="211"/>
    </location>
</feature>
<dbReference type="SMART" id="SM00487">
    <property type="entry name" value="DEXDc"/>
    <property type="match status" value="1"/>
</dbReference>
<evidence type="ECO:0000313" key="5">
    <source>
        <dbReference type="Proteomes" id="UP000886523"/>
    </source>
</evidence>
<organism evidence="4 5">
    <name type="scientific">Hydnum rufescens UP504</name>
    <dbReference type="NCBI Taxonomy" id="1448309"/>
    <lineage>
        <taxon>Eukaryota</taxon>
        <taxon>Fungi</taxon>
        <taxon>Dikarya</taxon>
        <taxon>Basidiomycota</taxon>
        <taxon>Agaricomycotina</taxon>
        <taxon>Agaricomycetes</taxon>
        <taxon>Cantharellales</taxon>
        <taxon>Hydnaceae</taxon>
        <taxon>Hydnum</taxon>
    </lineage>
</organism>
<dbReference type="PANTHER" id="PTHR47396">
    <property type="entry name" value="TYPE I RESTRICTION ENZYME ECOKI R PROTEIN"/>
    <property type="match status" value="1"/>
</dbReference>
<evidence type="ECO:0000313" key="4">
    <source>
        <dbReference type="EMBL" id="KAF9518269.1"/>
    </source>
</evidence>
<evidence type="ECO:0000259" key="2">
    <source>
        <dbReference type="PROSITE" id="PS51192"/>
    </source>
</evidence>
<dbReference type="GO" id="GO:0036121">
    <property type="term" value="F:double-stranded DNA helicase activity"/>
    <property type="evidence" value="ECO:0007669"/>
    <property type="project" value="TreeGrafter"/>
</dbReference>
<dbReference type="GO" id="GO:0005759">
    <property type="term" value="C:mitochondrial matrix"/>
    <property type="evidence" value="ECO:0007669"/>
    <property type="project" value="TreeGrafter"/>
</dbReference>
<name>A0A9P6B5U6_9AGAM</name>
<accession>A0A9P6B5U6</accession>
<gene>
    <name evidence="4" type="ORF">BS47DRAFT_1371110</name>
</gene>
<dbReference type="GO" id="GO:0070125">
    <property type="term" value="P:mitochondrial translational elongation"/>
    <property type="evidence" value="ECO:0007669"/>
    <property type="project" value="TreeGrafter"/>
</dbReference>
<dbReference type="CDD" id="cd18032">
    <property type="entry name" value="DEXHc_RE_I_III_res"/>
    <property type="match status" value="1"/>
</dbReference>
<dbReference type="SMART" id="SM00490">
    <property type="entry name" value="HELICc"/>
    <property type="match status" value="1"/>
</dbReference>
<dbReference type="Gene3D" id="3.40.50.300">
    <property type="entry name" value="P-loop containing nucleotide triphosphate hydrolases"/>
    <property type="match status" value="2"/>
</dbReference>
<keyword evidence="1" id="KW-0547">Nucleotide-binding</keyword>
<dbReference type="GO" id="GO:0032042">
    <property type="term" value="P:mitochondrial DNA metabolic process"/>
    <property type="evidence" value="ECO:0007669"/>
    <property type="project" value="TreeGrafter"/>
</dbReference>
<dbReference type="PANTHER" id="PTHR47396:SF1">
    <property type="entry name" value="ATP-DEPENDENT HELICASE IRC3-RELATED"/>
    <property type="match status" value="1"/>
</dbReference>
<dbReference type="PROSITE" id="PS51194">
    <property type="entry name" value="HELICASE_CTER"/>
    <property type="match status" value="1"/>
</dbReference>
<dbReference type="GO" id="GO:0005524">
    <property type="term" value="F:ATP binding"/>
    <property type="evidence" value="ECO:0007669"/>
    <property type="project" value="InterPro"/>
</dbReference>
<dbReference type="SUPFAM" id="SSF52540">
    <property type="entry name" value="P-loop containing nucleoside triphosphate hydrolases"/>
    <property type="match status" value="1"/>
</dbReference>
<keyword evidence="1" id="KW-0067">ATP-binding</keyword>
<feature type="domain" description="Helicase C-terminal" evidence="3">
    <location>
        <begin position="267"/>
        <end position="420"/>
    </location>
</feature>
<keyword evidence="5" id="KW-1185">Reference proteome</keyword>
<reference evidence="4" key="1">
    <citation type="journal article" date="2020" name="Nat. Commun.">
        <title>Large-scale genome sequencing of mycorrhizal fungi provides insights into the early evolution of symbiotic traits.</title>
        <authorList>
            <person name="Miyauchi S."/>
            <person name="Kiss E."/>
            <person name="Kuo A."/>
            <person name="Drula E."/>
            <person name="Kohler A."/>
            <person name="Sanchez-Garcia M."/>
            <person name="Morin E."/>
            <person name="Andreopoulos B."/>
            <person name="Barry K.W."/>
            <person name="Bonito G."/>
            <person name="Buee M."/>
            <person name="Carver A."/>
            <person name="Chen C."/>
            <person name="Cichocki N."/>
            <person name="Clum A."/>
            <person name="Culley D."/>
            <person name="Crous P.W."/>
            <person name="Fauchery L."/>
            <person name="Girlanda M."/>
            <person name="Hayes R.D."/>
            <person name="Keri Z."/>
            <person name="LaButti K."/>
            <person name="Lipzen A."/>
            <person name="Lombard V."/>
            <person name="Magnuson J."/>
            <person name="Maillard F."/>
            <person name="Murat C."/>
            <person name="Nolan M."/>
            <person name="Ohm R.A."/>
            <person name="Pangilinan J."/>
            <person name="Pereira M.F."/>
            <person name="Perotto S."/>
            <person name="Peter M."/>
            <person name="Pfister S."/>
            <person name="Riley R."/>
            <person name="Sitrit Y."/>
            <person name="Stielow J.B."/>
            <person name="Szollosi G."/>
            <person name="Zifcakova L."/>
            <person name="Stursova M."/>
            <person name="Spatafora J.W."/>
            <person name="Tedersoo L."/>
            <person name="Vaario L.M."/>
            <person name="Yamada A."/>
            <person name="Yan M."/>
            <person name="Wang P."/>
            <person name="Xu J."/>
            <person name="Bruns T."/>
            <person name="Baldrian P."/>
            <person name="Vilgalys R."/>
            <person name="Dunand C."/>
            <person name="Henrissat B."/>
            <person name="Grigoriev I.V."/>
            <person name="Hibbett D."/>
            <person name="Nagy L.G."/>
            <person name="Martin F.M."/>
        </authorList>
    </citation>
    <scope>NUCLEOTIDE SEQUENCE</scope>
    <source>
        <strain evidence="4">UP504</strain>
    </source>
</reference>
<dbReference type="PROSITE" id="PS51192">
    <property type="entry name" value="HELICASE_ATP_BIND_1"/>
    <property type="match status" value="1"/>
</dbReference>
<dbReference type="GO" id="GO:0061749">
    <property type="term" value="F:forked DNA-dependent helicase activity"/>
    <property type="evidence" value="ECO:0007669"/>
    <property type="project" value="TreeGrafter"/>
</dbReference>
<protein>
    <recommendedName>
        <fullName evidence="6">P-loop containing nucleoside triphosphate hydrolase protein</fullName>
    </recommendedName>
</protein>